<dbReference type="GeneID" id="81474667"/>
<dbReference type="InterPro" id="IPR005490">
    <property type="entry name" value="LD_TPept_cat_dom"/>
</dbReference>
<dbReference type="GO" id="GO:0008360">
    <property type="term" value="P:regulation of cell shape"/>
    <property type="evidence" value="ECO:0007669"/>
    <property type="project" value="UniProtKB-UniRule"/>
</dbReference>
<comment type="caution">
    <text evidence="3">The sequence shown here is derived from an EMBL/GenBank/DDBJ whole genome shotgun (WGS) entry which is preliminary data.</text>
</comment>
<evidence type="ECO:0000256" key="1">
    <source>
        <dbReference type="PROSITE-ProRule" id="PRU01373"/>
    </source>
</evidence>
<dbReference type="PROSITE" id="PS52029">
    <property type="entry name" value="LD_TPASE"/>
    <property type="match status" value="1"/>
</dbReference>
<protein>
    <submittedName>
        <fullName evidence="3">L,D-transpeptidase family protein</fullName>
    </submittedName>
</protein>
<comment type="pathway">
    <text evidence="1">Cell wall biogenesis; peptidoglycan biosynthesis.</text>
</comment>
<dbReference type="GO" id="GO:0009252">
    <property type="term" value="P:peptidoglycan biosynthetic process"/>
    <property type="evidence" value="ECO:0007669"/>
    <property type="project" value="UniProtKB-KW"/>
</dbReference>
<dbReference type="GO" id="GO:0016740">
    <property type="term" value="F:transferase activity"/>
    <property type="evidence" value="ECO:0007669"/>
    <property type="project" value="InterPro"/>
</dbReference>
<dbReference type="PANTHER" id="PTHR38589">
    <property type="entry name" value="BLR0621 PROTEIN"/>
    <property type="match status" value="1"/>
</dbReference>
<dbReference type="AlphaFoldDB" id="A0A9Q2FLU7"/>
<dbReference type="RefSeq" id="WP_194257823.1">
    <property type="nucleotide sequence ID" value="NZ_JABCQN010000003.1"/>
</dbReference>
<name>A0A9Q2FLU7_GLUJA</name>
<dbReference type="Proteomes" id="UP000661006">
    <property type="component" value="Unassembled WGS sequence"/>
</dbReference>
<gene>
    <name evidence="3" type="ORF">HKD32_08155</name>
</gene>
<feature type="active site" description="Proton donor/acceptor" evidence="1">
    <location>
        <position position="134"/>
    </location>
</feature>
<accession>A0A9Q2FLU7</accession>
<organism evidence="3 4">
    <name type="scientific">Gluconobacter japonicus</name>
    <dbReference type="NCBI Taxonomy" id="376620"/>
    <lineage>
        <taxon>Bacteria</taxon>
        <taxon>Pseudomonadati</taxon>
        <taxon>Pseudomonadota</taxon>
        <taxon>Alphaproteobacteria</taxon>
        <taxon>Acetobacterales</taxon>
        <taxon>Acetobacteraceae</taxon>
        <taxon>Gluconobacter</taxon>
    </lineage>
</organism>
<evidence type="ECO:0000313" key="4">
    <source>
        <dbReference type="Proteomes" id="UP000661006"/>
    </source>
</evidence>
<evidence type="ECO:0000259" key="2">
    <source>
        <dbReference type="PROSITE" id="PS52029"/>
    </source>
</evidence>
<feature type="domain" description="L,D-TPase catalytic" evidence="2">
    <location>
        <begin position="1"/>
        <end position="169"/>
    </location>
</feature>
<sequence length="169" mass="18742">MTKANLRIAENRAFLYFRNEIIPALIGSGGIRLDKREGDHATPVGELPLRRILYRADRTERPVSGAGLPIEPIAPSDGWCDDMGSCDYNRPVTLPHAASCEKMWREDHAYDLCIVMGWNDLKPESGRGSAIFLHLPTVTGFTEGCIALQERDLRRVLAQGLTSIIVEAP</sequence>
<dbReference type="Pfam" id="PF03734">
    <property type="entry name" value="YkuD"/>
    <property type="match status" value="1"/>
</dbReference>
<evidence type="ECO:0000313" key="3">
    <source>
        <dbReference type="EMBL" id="MBF0870820.1"/>
    </source>
</evidence>
<reference evidence="3" key="2">
    <citation type="submission" date="2020-11" db="EMBL/GenBank/DDBJ databases">
        <title>Description of novel Gluconobacter species.</title>
        <authorList>
            <person name="Cleenwerck I."/>
            <person name="Cnockaert M."/>
            <person name="Borremans W."/>
            <person name="Wieme A.D."/>
            <person name="De Vuyst L."/>
            <person name="Vandamme P."/>
        </authorList>
    </citation>
    <scope>NUCLEOTIDE SEQUENCE</scope>
    <source>
        <strain evidence="3">R71697</strain>
    </source>
</reference>
<feature type="active site" description="Nucleophile" evidence="1">
    <location>
        <position position="145"/>
    </location>
</feature>
<keyword evidence="1" id="KW-0573">Peptidoglycan synthesis</keyword>
<reference evidence="3" key="1">
    <citation type="submission" date="2020-04" db="EMBL/GenBank/DDBJ databases">
        <authorList>
            <person name="Sombolestani A."/>
        </authorList>
    </citation>
    <scope>NUCLEOTIDE SEQUENCE</scope>
    <source>
        <strain evidence="3">R71697</strain>
    </source>
</reference>
<keyword evidence="1" id="KW-0133">Cell shape</keyword>
<dbReference type="EMBL" id="JABCQN010000003">
    <property type="protein sequence ID" value="MBF0870820.1"/>
    <property type="molecule type" value="Genomic_DNA"/>
</dbReference>
<keyword evidence="1" id="KW-0961">Cell wall biogenesis/degradation</keyword>
<proteinExistence type="predicted"/>
<dbReference type="PANTHER" id="PTHR38589:SF1">
    <property type="entry name" value="BLR0621 PROTEIN"/>
    <property type="match status" value="1"/>
</dbReference>
<dbReference type="GO" id="GO:0071555">
    <property type="term" value="P:cell wall organization"/>
    <property type="evidence" value="ECO:0007669"/>
    <property type="project" value="UniProtKB-UniRule"/>
</dbReference>